<organism evidence="1 2">
    <name type="scientific">Nitritalea halalkaliphila LW7</name>
    <dbReference type="NCBI Taxonomy" id="1189621"/>
    <lineage>
        <taxon>Bacteria</taxon>
        <taxon>Pseudomonadati</taxon>
        <taxon>Bacteroidota</taxon>
        <taxon>Cytophagia</taxon>
        <taxon>Cytophagales</taxon>
        <taxon>Cyclobacteriaceae</taxon>
        <taxon>Nitritalea</taxon>
    </lineage>
</organism>
<comment type="caution">
    <text evidence="1">The sequence shown here is derived from an EMBL/GenBank/DDBJ whole genome shotgun (WGS) entry which is preliminary data.</text>
</comment>
<evidence type="ECO:0000313" key="1">
    <source>
        <dbReference type="EMBL" id="EIM78660.1"/>
    </source>
</evidence>
<dbReference type="STRING" id="1189621.A3SI_01121"/>
<dbReference type="Proteomes" id="UP000005551">
    <property type="component" value="Unassembled WGS sequence"/>
</dbReference>
<reference evidence="1 2" key="1">
    <citation type="submission" date="2012-05" db="EMBL/GenBank/DDBJ databases">
        <title>Genome sequence of Nitritalea halalkaliphila LW7.</title>
        <authorList>
            <person name="Jangir P.K."/>
            <person name="Singh A."/>
            <person name="Shivaji S."/>
            <person name="Sharma R."/>
        </authorList>
    </citation>
    <scope>NUCLEOTIDE SEQUENCE [LARGE SCALE GENOMIC DNA]</scope>
    <source>
        <strain evidence="1 2">LW7</strain>
    </source>
</reference>
<keyword evidence="2" id="KW-1185">Reference proteome</keyword>
<dbReference type="EMBL" id="AJYA01000002">
    <property type="protein sequence ID" value="EIM78660.1"/>
    <property type="molecule type" value="Genomic_DNA"/>
</dbReference>
<accession>I5CA08</accession>
<evidence type="ECO:0000313" key="2">
    <source>
        <dbReference type="Proteomes" id="UP000005551"/>
    </source>
</evidence>
<gene>
    <name evidence="1" type="ORF">A3SI_01121</name>
</gene>
<name>I5CA08_9BACT</name>
<proteinExistence type="predicted"/>
<sequence>MLVTHDRELAKRTDQVYLIKGGQLNALSHA</sequence>
<protein>
    <recommendedName>
        <fullName evidence="3">ABC transporter</fullName>
    </recommendedName>
</protein>
<dbReference type="AlphaFoldDB" id="I5CA08"/>
<evidence type="ECO:0008006" key="3">
    <source>
        <dbReference type="Google" id="ProtNLM"/>
    </source>
</evidence>